<evidence type="ECO:0000256" key="7">
    <source>
        <dbReference type="SAM" id="MobiDB-lite"/>
    </source>
</evidence>
<dbReference type="PROSITE" id="PS52029">
    <property type="entry name" value="LD_TPASE"/>
    <property type="match status" value="1"/>
</dbReference>
<feature type="chain" id="PRO_5038886264" evidence="8">
    <location>
        <begin position="26"/>
        <end position="272"/>
    </location>
</feature>
<proteinExistence type="predicted"/>
<protein>
    <submittedName>
        <fullName evidence="10">Murein L,D-transpeptidase</fullName>
    </submittedName>
</protein>
<evidence type="ECO:0000256" key="3">
    <source>
        <dbReference type="ARBA" id="ARBA00022960"/>
    </source>
</evidence>
<evidence type="ECO:0000256" key="4">
    <source>
        <dbReference type="ARBA" id="ARBA00022984"/>
    </source>
</evidence>
<dbReference type="InterPro" id="IPR036365">
    <property type="entry name" value="PGBD-like_sf"/>
</dbReference>
<dbReference type="Pfam" id="PF01471">
    <property type="entry name" value="PG_binding_1"/>
    <property type="match status" value="1"/>
</dbReference>
<reference evidence="10" key="1">
    <citation type="submission" date="2021-01" db="EMBL/GenBank/DDBJ databases">
        <title>Whole genome shotgun sequence of Rhizocola hellebori NBRC 109834.</title>
        <authorList>
            <person name="Komaki H."/>
            <person name="Tamura T."/>
        </authorList>
    </citation>
    <scope>NUCLEOTIDE SEQUENCE</scope>
    <source>
        <strain evidence="10">NBRC 109834</strain>
    </source>
</reference>
<feature type="active site" description="Proton donor/acceptor" evidence="6">
    <location>
        <position position="233"/>
    </location>
</feature>
<dbReference type="Pfam" id="PF03734">
    <property type="entry name" value="YkuD"/>
    <property type="match status" value="1"/>
</dbReference>
<dbReference type="CDD" id="cd16913">
    <property type="entry name" value="YkuD_like"/>
    <property type="match status" value="1"/>
</dbReference>
<gene>
    <name evidence="10" type="ORF">Rhe02_77630</name>
</gene>
<evidence type="ECO:0000256" key="8">
    <source>
        <dbReference type="SAM" id="SignalP"/>
    </source>
</evidence>
<keyword evidence="11" id="KW-1185">Reference proteome</keyword>
<feature type="region of interest" description="Disordered" evidence="7">
    <location>
        <begin position="26"/>
        <end position="70"/>
    </location>
</feature>
<accession>A0A8J3QI47</accession>
<sequence length="272" mass="28719">MKRFVLGLAAVGLAVGAAACQPTSASPVWDAGGPTSSAPSPTASPSETPAPAPTTAAPSPTTPATTAPAKPVCTKGKYQLEVEQILVAMGGFGTVKADGEQSDSDCAAIKKFQSRFGLRPVDGNPGTATHDVAKRLKASDPSLCEAGTALTACIDLTHQTTWLMKDGKVIHGPTVTRTGFNHPDGHGAPTPSGTYKIIERQRNNWTETFKVYLPYWQRIMDDNGFHETTSYIHDMSLGSHGCVNLLHVDAVAYWDTITVGTTVKLFGRRPGT</sequence>
<comment type="caution">
    <text evidence="10">The sequence shown here is derived from an EMBL/GenBank/DDBJ whole genome shotgun (WGS) entry which is preliminary data.</text>
</comment>
<dbReference type="UniPathway" id="UPA00219"/>
<dbReference type="GO" id="GO:0016740">
    <property type="term" value="F:transferase activity"/>
    <property type="evidence" value="ECO:0007669"/>
    <property type="project" value="UniProtKB-KW"/>
</dbReference>
<comment type="pathway">
    <text evidence="1 6">Cell wall biogenesis; peptidoglycan biosynthesis.</text>
</comment>
<feature type="signal peptide" evidence="8">
    <location>
        <begin position="1"/>
        <end position="25"/>
    </location>
</feature>
<keyword evidence="8" id="KW-0732">Signal</keyword>
<dbReference type="InterPro" id="IPR002477">
    <property type="entry name" value="Peptidoglycan-bd-like"/>
</dbReference>
<dbReference type="PANTHER" id="PTHR30582">
    <property type="entry name" value="L,D-TRANSPEPTIDASE"/>
    <property type="match status" value="1"/>
</dbReference>
<dbReference type="InterPro" id="IPR038063">
    <property type="entry name" value="Transpep_catalytic_dom"/>
</dbReference>
<name>A0A8J3QI47_9ACTN</name>
<evidence type="ECO:0000313" key="10">
    <source>
        <dbReference type="EMBL" id="GIH09696.1"/>
    </source>
</evidence>
<dbReference type="AlphaFoldDB" id="A0A8J3QI47"/>
<dbReference type="GO" id="GO:0071972">
    <property type="term" value="F:peptidoglycan L,D-transpeptidase activity"/>
    <property type="evidence" value="ECO:0007669"/>
    <property type="project" value="TreeGrafter"/>
</dbReference>
<dbReference type="RefSeq" id="WP_203913429.1">
    <property type="nucleotide sequence ID" value="NZ_BONY01000074.1"/>
</dbReference>
<evidence type="ECO:0000256" key="6">
    <source>
        <dbReference type="PROSITE-ProRule" id="PRU01373"/>
    </source>
</evidence>
<keyword evidence="2" id="KW-0808">Transferase</keyword>
<dbReference type="GO" id="GO:0008360">
    <property type="term" value="P:regulation of cell shape"/>
    <property type="evidence" value="ECO:0007669"/>
    <property type="project" value="UniProtKB-UniRule"/>
</dbReference>
<dbReference type="InterPro" id="IPR050979">
    <property type="entry name" value="LD-transpeptidase"/>
</dbReference>
<dbReference type="InterPro" id="IPR005490">
    <property type="entry name" value="LD_TPept_cat_dom"/>
</dbReference>
<dbReference type="SUPFAM" id="SSF141523">
    <property type="entry name" value="L,D-transpeptidase catalytic domain-like"/>
    <property type="match status" value="1"/>
</dbReference>
<dbReference type="Gene3D" id="2.40.440.10">
    <property type="entry name" value="L,D-transpeptidase catalytic domain-like"/>
    <property type="match status" value="1"/>
</dbReference>
<feature type="compositionally biased region" description="Low complexity" evidence="7">
    <location>
        <begin position="34"/>
        <end position="69"/>
    </location>
</feature>
<evidence type="ECO:0000259" key="9">
    <source>
        <dbReference type="PROSITE" id="PS52029"/>
    </source>
</evidence>
<dbReference type="PANTHER" id="PTHR30582:SF2">
    <property type="entry name" value="L,D-TRANSPEPTIDASE YCIB-RELATED"/>
    <property type="match status" value="1"/>
</dbReference>
<dbReference type="GO" id="GO:0071555">
    <property type="term" value="P:cell wall organization"/>
    <property type="evidence" value="ECO:0007669"/>
    <property type="project" value="UniProtKB-UniRule"/>
</dbReference>
<evidence type="ECO:0000313" key="11">
    <source>
        <dbReference type="Proteomes" id="UP000612899"/>
    </source>
</evidence>
<keyword evidence="3 6" id="KW-0133">Cell shape</keyword>
<feature type="active site" description="Nucleophile" evidence="6">
    <location>
        <position position="242"/>
    </location>
</feature>
<evidence type="ECO:0000256" key="5">
    <source>
        <dbReference type="ARBA" id="ARBA00023316"/>
    </source>
</evidence>
<organism evidence="10 11">
    <name type="scientific">Rhizocola hellebori</name>
    <dbReference type="NCBI Taxonomy" id="1392758"/>
    <lineage>
        <taxon>Bacteria</taxon>
        <taxon>Bacillati</taxon>
        <taxon>Actinomycetota</taxon>
        <taxon>Actinomycetes</taxon>
        <taxon>Micromonosporales</taxon>
        <taxon>Micromonosporaceae</taxon>
        <taxon>Rhizocola</taxon>
    </lineage>
</organism>
<keyword evidence="4 6" id="KW-0573">Peptidoglycan synthesis</keyword>
<feature type="domain" description="L,D-TPase catalytic" evidence="9">
    <location>
        <begin position="150"/>
        <end position="266"/>
    </location>
</feature>
<evidence type="ECO:0000256" key="2">
    <source>
        <dbReference type="ARBA" id="ARBA00022679"/>
    </source>
</evidence>
<dbReference type="GO" id="GO:0018104">
    <property type="term" value="P:peptidoglycan-protein cross-linking"/>
    <property type="evidence" value="ECO:0007669"/>
    <property type="project" value="TreeGrafter"/>
</dbReference>
<dbReference type="Proteomes" id="UP000612899">
    <property type="component" value="Unassembled WGS sequence"/>
</dbReference>
<evidence type="ECO:0000256" key="1">
    <source>
        <dbReference type="ARBA" id="ARBA00004752"/>
    </source>
</evidence>
<dbReference type="SUPFAM" id="SSF47090">
    <property type="entry name" value="PGBD-like"/>
    <property type="match status" value="1"/>
</dbReference>
<dbReference type="GO" id="GO:0005576">
    <property type="term" value="C:extracellular region"/>
    <property type="evidence" value="ECO:0007669"/>
    <property type="project" value="TreeGrafter"/>
</dbReference>
<dbReference type="PROSITE" id="PS51257">
    <property type="entry name" value="PROKAR_LIPOPROTEIN"/>
    <property type="match status" value="1"/>
</dbReference>
<keyword evidence="5 6" id="KW-0961">Cell wall biogenesis/degradation</keyword>
<dbReference type="EMBL" id="BONY01000074">
    <property type="protein sequence ID" value="GIH09696.1"/>
    <property type="molecule type" value="Genomic_DNA"/>
</dbReference>